<dbReference type="Proteomes" id="UP000472372">
    <property type="component" value="Chromosome 2"/>
</dbReference>
<organism evidence="2 3">
    <name type="scientific">Pyrenophora teres f. teres</name>
    <dbReference type="NCBI Taxonomy" id="97479"/>
    <lineage>
        <taxon>Eukaryota</taxon>
        <taxon>Fungi</taxon>
        <taxon>Dikarya</taxon>
        <taxon>Ascomycota</taxon>
        <taxon>Pezizomycotina</taxon>
        <taxon>Dothideomycetes</taxon>
        <taxon>Pleosporomycetidae</taxon>
        <taxon>Pleosporales</taxon>
        <taxon>Pleosporineae</taxon>
        <taxon>Pleosporaceae</taxon>
        <taxon>Pyrenophora</taxon>
    </lineage>
</organism>
<feature type="compositionally biased region" description="Basic and acidic residues" evidence="1">
    <location>
        <begin position="59"/>
        <end position="73"/>
    </location>
</feature>
<protein>
    <submittedName>
        <fullName evidence="2">F-box multi-domain protein</fullName>
    </submittedName>
</protein>
<dbReference type="Pfam" id="PF12937">
    <property type="entry name" value="F-box-like"/>
    <property type="match status" value="1"/>
</dbReference>
<dbReference type="CDD" id="cd09917">
    <property type="entry name" value="F-box_SF"/>
    <property type="match status" value="1"/>
</dbReference>
<dbReference type="SUPFAM" id="SSF81383">
    <property type="entry name" value="F-box domain"/>
    <property type="match status" value="1"/>
</dbReference>
<dbReference type="EMBL" id="HG992978">
    <property type="protein sequence ID" value="CAE7010624.1"/>
    <property type="molecule type" value="Genomic_DNA"/>
</dbReference>
<gene>
    <name evidence="2" type="ORF">PTTW11_02044</name>
</gene>
<proteinExistence type="predicted"/>
<evidence type="ECO:0000313" key="3">
    <source>
        <dbReference type="Proteomes" id="UP000472372"/>
    </source>
</evidence>
<feature type="region of interest" description="Disordered" evidence="1">
    <location>
        <begin position="59"/>
        <end position="80"/>
    </location>
</feature>
<dbReference type="InterPro" id="IPR036047">
    <property type="entry name" value="F-box-like_dom_sf"/>
</dbReference>
<dbReference type="AlphaFoldDB" id="A0A6S6VW88"/>
<dbReference type="PROSITE" id="PS50181">
    <property type="entry name" value="FBOX"/>
    <property type="match status" value="1"/>
</dbReference>
<evidence type="ECO:0000256" key="1">
    <source>
        <dbReference type="SAM" id="MobiDB-lite"/>
    </source>
</evidence>
<evidence type="ECO:0000313" key="2">
    <source>
        <dbReference type="EMBL" id="CAE7010624.1"/>
    </source>
</evidence>
<name>A0A6S6VW88_9PLEO</name>
<accession>A0A6S6VW88</accession>
<sequence length="288" mass="33022">MMDLHHQSHFSSFSRFSDMLKDTTGRRSKSVSQQPTRNSSSSNLALEAEAYALRLREAEMSKDSKDGHKDSRRSSIGNYADRVRQMFTPSHSTSHQKKGVNDLPTEVLQHVFDHLEFWELVRCQRVCKTWHDLVPGDSPLLSETLYLKPSRSLQIYNLVPTTFDFEFDISPQSIESGPQPSGTRFSSGVRNEISMMRRCLGLIRTSQEIVFHPVIMDFNTWIADGALAGKKHGSWRRMLVSMPPLRELTLRHGKNRSVVKVLKAAEHDEGVRLGDLFDCMDDWMKRLI</sequence>
<reference evidence="2" key="1">
    <citation type="submission" date="2021-02" db="EMBL/GenBank/DDBJ databases">
        <authorList>
            <person name="Syme A R."/>
            <person name="Syme A R."/>
            <person name="Moolhuijzen P."/>
        </authorList>
    </citation>
    <scope>NUCLEOTIDE SEQUENCE</scope>
    <source>
        <strain evidence="2">W1-1</strain>
    </source>
</reference>
<dbReference type="InterPro" id="IPR001810">
    <property type="entry name" value="F-box_dom"/>
</dbReference>
<dbReference type="SMART" id="SM00256">
    <property type="entry name" value="FBOX"/>
    <property type="match status" value="1"/>
</dbReference>
<dbReference type="Gene3D" id="1.20.1280.50">
    <property type="match status" value="1"/>
</dbReference>
<feature type="region of interest" description="Disordered" evidence="1">
    <location>
        <begin position="24"/>
        <end position="45"/>
    </location>
</feature>